<sequence>MDQIEAMIDEENQEVEQKIHKLDPNIIVELDNVSKTFNRQTWAVRKVDLQIRKGECIALLGANGSGKSTLGRLIANVIKQTSGIIDYYFKEENIFNAIGYQAREQAWPNGFKVSDVTSLWINIYNVQDQEWVARLRNVFGIDDIWNKALSKLSIVNLQLFAIFLAMIHKPELLVIDDLSSALDYERKSKIIDLLKEYLKDDNTIVLIYPDEYIMSVIASRVIYLHKGTITDDLTVKQIKKEYGSIFEFNKMASNEEINKEKRKKTDPFFRPLLRRYKSLLDDLQNVYDSYFANNLSEIDAEFDLNVKNGIFYVNELGTQFNELASSDISKKAIDAMKEAINKVVKEIKRIIKLIKKEKKVVPPIKHLEQLQVAFERILNFLTTKLKDSLKNNKIIINGNEVEIELPKAEKKRLEELKERYIKEELKIIRLEKRKAEANNKWSFSLATNRLMRNLSPKERAELKKNVGAQIEDANNSKNLIAVLQKNNNLVLKDKNSVKESDFPLFNKKISTNFGWTSKATPETVLEDTMTTKSMKESK</sequence>
<keyword evidence="3" id="KW-0547">Nucleotide-binding</keyword>
<protein>
    <submittedName>
        <fullName evidence="5">Uncharacterized protein</fullName>
    </submittedName>
</protein>
<name>A0A291IRI9_9MOLU</name>
<dbReference type="PROSITE" id="PS50893">
    <property type="entry name" value="ABC_TRANSPORTER_2"/>
    <property type="match status" value="1"/>
</dbReference>
<evidence type="ECO:0000256" key="1">
    <source>
        <dbReference type="ARBA" id="ARBA00005417"/>
    </source>
</evidence>
<dbReference type="RefSeq" id="WP_096862770.1">
    <property type="nucleotide sequence ID" value="NZ_CP023668.1"/>
</dbReference>
<dbReference type="KEGG" id="mlac:CP520_01790"/>
<gene>
    <name evidence="5" type="ORF">CP520_01790</name>
</gene>
<dbReference type="InterPro" id="IPR027417">
    <property type="entry name" value="P-loop_NTPase"/>
</dbReference>
<organism evidence="5 6">
    <name type="scientific">Mesoplasma lactucae ATCC 49193</name>
    <dbReference type="NCBI Taxonomy" id="81460"/>
    <lineage>
        <taxon>Bacteria</taxon>
        <taxon>Bacillati</taxon>
        <taxon>Mycoplasmatota</taxon>
        <taxon>Mollicutes</taxon>
        <taxon>Entomoplasmatales</taxon>
        <taxon>Entomoplasmataceae</taxon>
        <taxon>Mesoplasma</taxon>
    </lineage>
</organism>
<dbReference type="AlphaFoldDB" id="A0A291IRI9"/>
<evidence type="ECO:0000256" key="3">
    <source>
        <dbReference type="ARBA" id="ARBA00022741"/>
    </source>
</evidence>
<proteinExistence type="inferred from homology"/>
<dbReference type="InterPro" id="IPR050763">
    <property type="entry name" value="ABC_transporter_ATP-binding"/>
</dbReference>
<reference evidence="5 6" key="1">
    <citation type="submission" date="2017-09" db="EMBL/GenBank/DDBJ databases">
        <title>SPAdes assembly of the Mesoplasma lactucae genome.</title>
        <authorList>
            <person name="Knight T.F."/>
            <person name="Rubinstein R."/>
            <person name="Citino T."/>
        </authorList>
    </citation>
    <scope>NUCLEOTIDE SEQUENCE [LARGE SCALE GENOMIC DNA]</scope>
    <source>
        <strain evidence="5 6">831-C4</strain>
    </source>
</reference>
<dbReference type="Gene3D" id="3.40.50.300">
    <property type="entry name" value="P-loop containing nucleotide triphosphate hydrolases"/>
    <property type="match status" value="1"/>
</dbReference>
<keyword evidence="4" id="KW-0067">ATP-binding</keyword>
<dbReference type="PANTHER" id="PTHR42711">
    <property type="entry name" value="ABC TRANSPORTER ATP-BINDING PROTEIN"/>
    <property type="match status" value="1"/>
</dbReference>
<evidence type="ECO:0000256" key="2">
    <source>
        <dbReference type="ARBA" id="ARBA00022448"/>
    </source>
</evidence>
<evidence type="ECO:0000313" key="5">
    <source>
        <dbReference type="EMBL" id="ATG97482.1"/>
    </source>
</evidence>
<dbReference type="SUPFAM" id="SSF52540">
    <property type="entry name" value="P-loop containing nucleoside triphosphate hydrolases"/>
    <property type="match status" value="1"/>
</dbReference>
<comment type="similarity">
    <text evidence="1">Belongs to the ABC transporter superfamily.</text>
</comment>
<dbReference type="Pfam" id="PF00005">
    <property type="entry name" value="ABC_tran"/>
    <property type="match status" value="1"/>
</dbReference>
<keyword evidence="2" id="KW-0813">Transport</keyword>
<dbReference type="PANTHER" id="PTHR42711:SF5">
    <property type="entry name" value="ABC TRANSPORTER ATP-BINDING PROTEIN NATA"/>
    <property type="match status" value="1"/>
</dbReference>
<evidence type="ECO:0000256" key="4">
    <source>
        <dbReference type="ARBA" id="ARBA00022840"/>
    </source>
</evidence>
<dbReference type="EMBL" id="CP023668">
    <property type="protein sequence ID" value="ATG97482.1"/>
    <property type="molecule type" value="Genomic_DNA"/>
</dbReference>
<dbReference type="InterPro" id="IPR003439">
    <property type="entry name" value="ABC_transporter-like_ATP-bd"/>
</dbReference>
<accession>A0A291IRI9</accession>
<dbReference type="OrthoDB" id="388394at2"/>
<dbReference type="GO" id="GO:0005524">
    <property type="term" value="F:ATP binding"/>
    <property type="evidence" value="ECO:0007669"/>
    <property type="project" value="UniProtKB-KW"/>
</dbReference>
<evidence type="ECO:0000313" key="6">
    <source>
        <dbReference type="Proteomes" id="UP000232227"/>
    </source>
</evidence>
<keyword evidence="6" id="KW-1185">Reference proteome</keyword>
<dbReference type="SMART" id="SM00382">
    <property type="entry name" value="AAA"/>
    <property type="match status" value="1"/>
</dbReference>
<dbReference type="InterPro" id="IPR003593">
    <property type="entry name" value="AAA+_ATPase"/>
</dbReference>
<dbReference type="Proteomes" id="UP000232227">
    <property type="component" value="Chromosome"/>
</dbReference>
<dbReference type="GO" id="GO:0016887">
    <property type="term" value="F:ATP hydrolysis activity"/>
    <property type="evidence" value="ECO:0007669"/>
    <property type="project" value="InterPro"/>
</dbReference>